<evidence type="ECO:0000313" key="1">
    <source>
        <dbReference type="EMBL" id="SHE55214.1"/>
    </source>
</evidence>
<dbReference type="AlphaFoldDB" id="A0A1M4UEU4"/>
<dbReference type="RefSeq" id="WP_200795963.1">
    <property type="nucleotide sequence ID" value="NZ_FQUG01000003.1"/>
</dbReference>
<gene>
    <name evidence="1" type="ORF">SAMN02745190_00631</name>
</gene>
<dbReference type="EMBL" id="FQUG01000003">
    <property type="protein sequence ID" value="SHE55214.1"/>
    <property type="molecule type" value="Genomic_DNA"/>
</dbReference>
<protein>
    <submittedName>
        <fullName evidence="1">Uncharacterized protein</fullName>
    </submittedName>
</protein>
<sequence>MQTTGTQKVESQVVAAITAAVQSMTGKQYVAVHIERNSLWTIAGRMRR</sequence>
<proteinExistence type="predicted"/>
<organism evidence="1 2">
    <name type="scientific">Schwartzia succinivorans DSM 10502</name>
    <dbReference type="NCBI Taxonomy" id="1123243"/>
    <lineage>
        <taxon>Bacteria</taxon>
        <taxon>Bacillati</taxon>
        <taxon>Bacillota</taxon>
        <taxon>Negativicutes</taxon>
        <taxon>Selenomonadales</taxon>
        <taxon>Selenomonadaceae</taxon>
        <taxon>Schwartzia</taxon>
    </lineage>
</organism>
<reference evidence="1 2" key="1">
    <citation type="submission" date="2016-11" db="EMBL/GenBank/DDBJ databases">
        <authorList>
            <person name="Jaros S."/>
            <person name="Januszkiewicz K."/>
            <person name="Wedrychowicz H."/>
        </authorList>
    </citation>
    <scope>NUCLEOTIDE SEQUENCE [LARGE SCALE GENOMIC DNA]</scope>
    <source>
        <strain evidence="1 2">DSM 10502</strain>
    </source>
</reference>
<dbReference type="STRING" id="1123243.SAMN02745190_00631"/>
<name>A0A1M4UEU4_9FIRM</name>
<evidence type="ECO:0000313" key="2">
    <source>
        <dbReference type="Proteomes" id="UP000184404"/>
    </source>
</evidence>
<accession>A0A1M4UEU4</accession>
<dbReference type="Proteomes" id="UP000184404">
    <property type="component" value="Unassembled WGS sequence"/>
</dbReference>
<keyword evidence="2" id="KW-1185">Reference proteome</keyword>